<evidence type="ECO:0000256" key="1">
    <source>
        <dbReference type="SAM" id="MobiDB-lite"/>
    </source>
</evidence>
<name>A0A395GKY0_9EURO</name>
<keyword evidence="3" id="KW-1185">Reference proteome</keyword>
<dbReference type="AlphaFoldDB" id="A0A395GKY0"/>
<dbReference type="VEuPathDB" id="FungiDB:BO80DRAFT_245799"/>
<dbReference type="GeneID" id="37219454"/>
<organism evidence="2 3">
    <name type="scientific">Aspergillus ibericus CBS 121593</name>
    <dbReference type="NCBI Taxonomy" id="1448316"/>
    <lineage>
        <taxon>Eukaryota</taxon>
        <taxon>Fungi</taxon>
        <taxon>Dikarya</taxon>
        <taxon>Ascomycota</taxon>
        <taxon>Pezizomycotina</taxon>
        <taxon>Eurotiomycetes</taxon>
        <taxon>Eurotiomycetidae</taxon>
        <taxon>Eurotiales</taxon>
        <taxon>Aspergillaceae</taxon>
        <taxon>Aspergillus</taxon>
        <taxon>Aspergillus subgen. Circumdati</taxon>
    </lineage>
</organism>
<evidence type="ECO:0000313" key="2">
    <source>
        <dbReference type="EMBL" id="RAK95992.1"/>
    </source>
</evidence>
<reference evidence="2 3" key="1">
    <citation type="submission" date="2018-02" db="EMBL/GenBank/DDBJ databases">
        <title>The genomes of Aspergillus section Nigri reveals drivers in fungal speciation.</title>
        <authorList>
            <consortium name="DOE Joint Genome Institute"/>
            <person name="Vesth T.C."/>
            <person name="Nybo J."/>
            <person name="Theobald S."/>
            <person name="Brandl J."/>
            <person name="Frisvad J.C."/>
            <person name="Nielsen K.F."/>
            <person name="Lyhne E.K."/>
            <person name="Kogle M.E."/>
            <person name="Kuo A."/>
            <person name="Riley R."/>
            <person name="Clum A."/>
            <person name="Nolan M."/>
            <person name="Lipzen A."/>
            <person name="Salamov A."/>
            <person name="Henrissat B."/>
            <person name="Wiebenga A."/>
            <person name="De vries R.P."/>
            <person name="Grigoriev I.V."/>
            <person name="Mortensen U.H."/>
            <person name="Andersen M.R."/>
            <person name="Baker S.E."/>
        </authorList>
    </citation>
    <scope>NUCLEOTIDE SEQUENCE [LARGE SCALE GENOMIC DNA]</scope>
    <source>
        <strain evidence="2 3">CBS 121593</strain>
    </source>
</reference>
<sequence length="162" mass="19101">MHHRHRPRPRPTQQSNKRQNLHTPHHLLGLSVYDLTPDPRSSNRHDNPIFNPLSLLPWRPVPSTIRHTLHSIASSRRPDYLYPKQFVQSQFKEPTRHSGGRSSTSLASIFHYNVQVEIRPSSCYVLLSTKQCSVFRDKSGRVTVFIIKYFYLFDCFWRYSTI</sequence>
<dbReference type="EMBL" id="KZ824482">
    <property type="protein sequence ID" value="RAK95992.1"/>
    <property type="molecule type" value="Genomic_DNA"/>
</dbReference>
<gene>
    <name evidence="2" type="ORF">BO80DRAFT_245799</name>
</gene>
<protein>
    <submittedName>
        <fullName evidence="2">Uncharacterized protein</fullName>
    </submittedName>
</protein>
<dbReference type="Proteomes" id="UP000249402">
    <property type="component" value="Unassembled WGS sequence"/>
</dbReference>
<feature type="region of interest" description="Disordered" evidence="1">
    <location>
        <begin position="1"/>
        <end position="25"/>
    </location>
</feature>
<accession>A0A395GKY0</accession>
<evidence type="ECO:0000313" key="3">
    <source>
        <dbReference type="Proteomes" id="UP000249402"/>
    </source>
</evidence>
<proteinExistence type="predicted"/>
<dbReference type="RefSeq" id="XP_025570320.1">
    <property type="nucleotide sequence ID" value="XM_025714589.1"/>
</dbReference>